<dbReference type="InterPro" id="IPR010978">
    <property type="entry name" value="tRNA-bd_arm"/>
</dbReference>
<keyword evidence="1 12" id="KW-0436">Ligase</keyword>
<feature type="compositionally biased region" description="Acidic residues" evidence="7">
    <location>
        <begin position="7"/>
        <end position="29"/>
    </location>
</feature>
<dbReference type="FunFam" id="1.10.287.380:FF:000002">
    <property type="entry name" value="Valine--tRNA ligase"/>
    <property type="match status" value="1"/>
</dbReference>
<keyword evidence="13" id="KW-1185">Reference proteome</keyword>
<feature type="coiled-coil region" evidence="6">
    <location>
        <begin position="596"/>
        <end position="665"/>
    </location>
</feature>
<dbReference type="PANTHER" id="PTHR47272">
    <property type="entry name" value="DDE_TNP_1_7 DOMAIN-CONTAINING PROTEIN"/>
    <property type="match status" value="1"/>
</dbReference>
<dbReference type="SUPFAM" id="SSF47323">
    <property type="entry name" value="Anticodon-binding domain of a subclass of class I aminoacyl-tRNA synthetases"/>
    <property type="match status" value="1"/>
</dbReference>
<comment type="caution">
    <text evidence="12">The sequence shown here is derived from an EMBL/GenBank/DDBJ whole genome shotgun (WGS) entry which is preliminary data.</text>
</comment>
<dbReference type="Pfam" id="PF08264">
    <property type="entry name" value="Anticodon_1"/>
    <property type="match status" value="1"/>
</dbReference>
<dbReference type="Pfam" id="PF13843">
    <property type="entry name" value="DDE_Tnp_1_7"/>
    <property type="match status" value="1"/>
</dbReference>
<dbReference type="GO" id="GO:0004832">
    <property type="term" value="F:valine-tRNA ligase activity"/>
    <property type="evidence" value="ECO:0007669"/>
    <property type="project" value="InterPro"/>
</dbReference>
<dbReference type="SUPFAM" id="SSF46589">
    <property type="entry name" value="tRNA-binding arm"/>
    <property type="match status" value="1"/>
</dbReference>
<keyword evidence="8" id="KW-0812">Transmembrane</keyword>
<dbReference type="InterPro" id="IPR013155">
    <property type="entry name" value="M/V/L/I-tRNA-synth_anticd-bd"/>
</dbReference>
<dbReference type="InterPro" id="IPR019499">
    <property type="entry name" value="Val-tRNA_synth_tRNA-bd"/>
</dbReference>
<dbReference type="Gene3D" id="1.10.730.10">
    <property type="entry name" value="Isoleucyl-tRNA Synthetase, Domain 1"/>
    <property type="match status" value="1"/>
</dbReference>
<gene>
    <name evidence="12" type="primary">vars_1</name>
    <name evidence="12" type="ORF">N1851_007181</name>
</gene>
<evidence type="ECO:0000313" key="13">
    <source>
        <dbReference type="Proteomes" id="UP001174136"/>
    </source>
</evidence>
<evidence type="ECO:0000256" key="3">
    <source>
        <dbReference type="ARBA" id="ARBA00022840"/>
    </source>
</evidence>
<dbReference type="GO" id="GO:0005737">
    <property type="term" value="C:cytoplasm"/>
    <property type="evidence" value="ECO:0007669"/>
    <property type="project" value="InterPro"/>
</dbReference>
<feature type="transmembrane region" description="Helical" evidence="8">
    <location>
        <begin position="292"/>
        <end position="312"/>
    </location>
</feature>
<dbReference type="Proteomes" id="UP001174136">
    <property type="component" value="Unassembled WGS sequence"/>
</dbReference>
<keyword evidence="3" id="KW-0067">ATP-binding</keyword>
<protein>
    <submittedName>
        <fullName evidence="12">Valine--tRNA ligase</fullName>
    </submittedName>
</protein>
<feature type="region of interest" description="Disordered" evidence="7">
    <location>
        <begin position="348"/>
        <end position="380"/>
    </location>
</feature>
<accession>A0AA47P7Z7</accession>
<evidence type="ECO:0000256" key="2">
    <source>
        <dbReference type="ARBA" id="ARBA00022741"/>
    </source>
</evidence>
<name>A0AA47P7Z7_MERPO</name>
<evidence type="ECO:0000256" key="8">
    <source>
        <dbReference type="SAM" id="Phobius"/>
    </source>
</evidence>
<feature type="domain" description="PiggyBac transposable element-derived protein" evidence="11">
    <location>
        <begin position="91"/>
        <end position="231"/>
    </location>
</feature>
<keyword evidence="8" id="KW-0472">Membrane</keyword>
<reference evidence="12" key="1">
    <citation type="journal article" date="2023" name="Front. Mar. Sci.">
        <title>A new Merluccius polli reference genome to investigate the effects of global change in West African waters.</title>
        <authorList>
            <person name="Mateo J.L."/>
            <person name="Blanco-Fernandez C."/>
            <person name="Garcia-Vazquez E."/>
            <person name="Machado-Schiaffino G."/>
        </authorList>
    </citation>
    <scope>NUCLEOTIDE SEQUENCE</scope>
    <source>
        <strain evidence="12">C29</strain>
        <tissue evidence="12">Fin</tissue>
    </source>
</reference>
<feature type="domain" description="Valyl-tRNA synthetase tRNA-binding arm" evidence="10">
    <location>
        <begin position="598"/>
        <end position="661"/>
    </location>
</feature>
<feature type="compositionally biased region" description="Polar residues" evidence="7">
    <location>
        <begin position="358"/>
        <end position="374"/>
    </location>
</feature>
<feature type="domain" description="Methionyl/Valyl/Leucyl/Isoleucyl-tRNA synthetase anticodon-binding" evidence="9">
    <location>
        <begin position="412"/>
        <end position="532"/>
    </location>
</feature>
<evidence type="ECO:0000259" key="9">
    <source>
        <dbReference type="Pfam" id="PF08264"/>
    </source>
</evidence>
<evidence type="ECO:0000259" key="11">
    <source>
        <dbReference type="Pfam" id="PF13843"/>
    </source>
</evidence>
<dbReference type="InterPro" id="IPR009080">
    <property type="entry name" value="tRNAsynth_Ia_anticodon-bd"/>
</dbReference>
<dbReference type="Gene3D" id="1.10.287.380">
    <property type="entry name" value="Valyl-tRNA synthetase, C-terminal domain"/>
    <property type="match status" value="1"/>
</dbReference>
<evidence type="ECO:0000256" key="5">
    <source>
        <dbReference type="ARBA" id="ARBA00023146"/>
    </source>
</evidence>
<dbReference type="GO" id="GO:0006438">
    <property type="term" value="P:valyl-tRNA aminoacylation"/>
    <property type="evidence" value="ECO:0007669"/>
    <property type="project" value="InterPro"/>
</dbReference>
<keyword evidence="2" id="KW-0547">Nucleotide-binding</keyword>
<dbReference type="PANTHER" id="PTHR47272:SF1">
    <property type="entry name" value="PIGGYBAC TRANSPOSABLE ELEMENT-DERIVED PROTEIN 3-LIKE"/>
    <property type="match status" value="1"/>
</dbReference>
<evidence type="ECO:0000256" key="4">
    <source>
        <dbReference type="ARBA" id="ARBA00022917"/>
    </source>
</evidence>
<dbReference type="AlphaFoldDB" id="A0AA47P7Z7"/>
<evidence type="ECO:0000313" key="12">
    <source>
        <dbReference type="EMBL" id="KAK0151520.1"/>
    </source>
</evidence>
<keyword evidence="4" id="KW-0648">Protein biosynthesis</keyword>
<sequence length="666" mass="76582">MVQNGESEVEMELNDTDESDEDSDEDVCQEVDKENQPPMDCPADNYVDIEPKTNKHTMPRDRYRWLKKDFISPNTDFSGPDITGDDISLHTPLEYFQKFVSEDMVEALTQNTNEYSFQAHGTSINTTAKEIEKMLGMYLKMGLVQMAGTRMYWETETRYSPVADVMPRNRFQSLLTSLHFVNNMTVSETEKKDKLWKLRPWLDSFREKCLQVVPEEHNSVDEMMIPFKDTLVSSFAGPEPVQKIQRWDKAHRTYIEVERPYIVGAYNKYMGGVDLLDSFTAKYKFPIKSRRWYMYIFWHTIILAVVNAWLLYKRDCKALKMSSKETMNRRQFQAQLASSLILVNAPLQTPKRGRPSSGKGSPATQTVTSGSPLNAQKRPSKRCAHLPLDVRKDLVAHFPRKTGRGRCRHCNKGYTNTQCRKCDESVKPVFSVAEADDTAQRRALVCRQTLYTCLEVGLRLLAPIMPFVTEELFQRLPRRLALDSPASIAVTPYPETDEFCWQSDEVDRQMEFVMTIVKTIRSLRADYNLTKTRADCYLQCIDLATVSLVQKYSLQIQTLSYSQTVNAVTPDQAVPEGCAVAIASDRCTINLVLKGVIDVEKEVAKLTTKKGELEKQMEKLREKMAKNDYKEKVPVKVQEQDAEKLRQSQTELEKVTEAIDNFKKMM</sequence>
<keyword evidence="8" id="KW-1133">Transmembrane helix</keyword>
<evidence type="ECO:0000259" key="10">
    <source>
        <dbReference type="Pfam" id="PF10458"/>
    </source>
</evidence>
<evidence type="ECO:0000256" key="7">
    <source>
        <dbReference type="SAM" id="MobiDB-lite"/>
    </source>
</evidence>
<dbReference type="InterPro" id="IPR029526">
    <property type="entry name" value="PGBD"/>
</dbReference>
<keyword evidence="5" id="KW-0030">Aminoacyl-tRNA synthetase</keyword>
<evidence type="ECO:0000256" key="1">
    <source>
        <dbReference type="ARBA" id="ARBA00022598"/>
    </source>
</evidence>
<evidence type="ECO:0000256" key="6">
    <source>
        <dbReference type="SAM" id="Coils"/>
    </source>
</evidence>
<dbReference type="InterPro" id="IPR037118">
    <property type="entry name" value="Val-tRNA_synth_C_sf"/>
</dbReference>
<dbReference type="GO" id="GO:0005524">
    <property type="term" value="F:ATP binding"/>
    <property type="evidence" value="ECO:0007669"/>
    <property type="project" value="UniProtKB-KW"/>
</dbReference>
<feature type="region of interest" description="Disordered" evidence="7">
    <location>
        <begin position="1"/>
        <end position="54"/>
    </location>
</feature>
<dbReference type="EMBL" id="JAOPHQ010001208">
    <property type="protein sequence ID" value="KAK0151520.1"/>
    <property type="molecule type" value="Genomic_DNA"/>
</dbReference>
<dbReference type="Pfam" id="PF10458">
    <property type="entry name" value="Val_tRNA-synt_C"/>
    <property type="match status" value="1"/>
</dbReference>
<organism evidence="12 13">
    <name type="scientific">Merluccius polli</name>
    <name type="common">Benguela hake</name>
    <name type="synonym">Merluccius cadenati</name>
    <dbReference type="NCBI Taxonomy" id="89951"/>
    <lineage>
        <taxon>Eukaryota</taxon>
        <taxon>Metazoa</taxon>
        <taxon>Chordata</taxon>
        <taxon>Craniata</taxon>
        <taxon>Vertebrata</taxon>
        <taxon>Euteleostomi</taxon>
        <taxon>Actinopterygii</taxon>
        <taxon>Neopterygii</taxon>
        <taxon>Teleostei</taxon>
        <taxon>Neoteleostei</taxon>
        <taxon>Acanthomorphata</taxon>
        <taxon>Zeiogadaria</taxon>
        <taxon>Gadariae</taxon>
        <taxon>Gadiformes</taxon>
        <taxon>Gadoidei</taxon>
        <taxon>Merlucciidae</taxon>
        <taxon>Merluccius</taxon>
    </lineage>
</organism>
<keyword evidence="6" id="KW-0175">Coiled coil</keyword>
<proteinExistence type="predicted"/>